<dbReference type="STRING" id="1547922.ISF6_1728"/>
<keyword evidence="2 4" id="KW-0238">DNA-binding</keyword>
<feature type="domain" description="HTH tetR-type" evidence="5">
    <location>
        <begin position="1"/>
        <end position="50"/>
    </location>
</feature>
<proteinExistence type="predicted"/>
<gene>
    <name evidence="6" type="ORF">ISF6_1728</name>
</gene>
<dbReference type="PROSITE" id="PS50977">
    <property type="entry name" value="HTH_TETR_2"/>
    <property type="match status" value="1"/>
</dbReference>
<sequence>MEVFWSAGFNGCSVQDLTDAAHVPKGSFYNHFDGKEALALEALATYAAQNDPRALLDTSVEPVERLRRDFRKRWKIVKERGYKGGCFLGSLSSEIADSHEGARAEFVRYYQRWSEAIAAVIAEAQANGTVAATADPQALGRFVLNAWQGTLLRAKTHRGEEPFKDFQAVVFGGLLAPGA</sequence>
<evidence type="ECO:0000313" key="6">
    <source>
        <dbReference type="EMBL" id="GAP35888.1"/>
    </source>
</evidence>
<dbReference type="InterPro" id="IPR036271">
    <property type="entry name" value="Tet_transcr_reg_TetR-rel_C_sf"/>
</dbReference>
<dbReference type="SUPFAM" id="SSF48498">
    <property type="entry name" value="Tetracyclin repressor-like, C-terminal domain"/>
    <property type="match status" value="1"/>
</dbReference>
<organism evidence="6 7">
    <name type="scientific">Piscinibacter sakaiensis</name>
    <name type="common">Ideonella sakaiensis</name>
    <dbReference type="NCBI Taxonomy" id="1547922"/>
    <lineage>
        <taxon>Bacteria</taxon>
        <taxon>Pseudomonadati</taxon>
        <taxon>Pseudomonadota</taxon>
        <taxon>Betaproteobacteria</taxon>
        <taxon>Burkholderiales</taxon>
        <taxon>Sphaerotilaceae</taxon>
        <taxon>Piscinibacter</taxon>
    </lineage>
</organism>
<evidence type="ECO:0000259" key="5">
    <source>
        <dbReference type="PROSITE" id="PS50977"/>
    </source>
</evidence>
<dbReference type="SUPFAM" id="SSF46689">
    <property type="entry name" value="Homeodomain-like"/>
    <property type="match status" value="1"/>
</dbReference>
<dbReference type="InterPro" id="IPR009057">
    <property type="entry name" value="Homeodomain-like_sf"/>
</dbReference>
<dbReference type="PANTHER" id="PTHR47506:SF1">
    <property type="entry name" value="HTH-TYPE TRANSCRIPTIONAL REGULATOR YJDC"/>
    <property type="match status" value="1"/>
</dbReference>
<reference evidence="6 7" key="2">
    <citation type="journal article" date="2016" name="Science">
        <title>A bacterium that degrades and assimilates poly(ethylene terephthalate).</title>
        <authorList>
            <person name="Yoshida S."/>
            <person name="Hiraga K."/>
            <person name="Takehana T."/>
            <person name="Taniguchi I."/>
            <person name="Yamaji H."/>
            <person name="Maeda Y."/>
            <person name="Toyohara K."/>
            <person name="Miyamoto K."/>
            <person name="Kimura Y."/>
            <person name="Oda K."/>
        </authorList>
    </citation>
    <scope>NUCLEOTIDE SEQUENCE [LARGE SCALE GENOMIC DNA]</scope>
    <source>
        <strain evidence="7">NBRC 110686 / TISTR 2288 / 201-F6</strain>
    </source>
</reference>
<dbReference type="PANTHER" id="PTHR47506">
    <property type="entry name" value="TRANSCRIPTIONAL REGULATORY PROTEIN"/>
    <property type="match status" value="1"/>
</dbReference>
<keyword evidence="7" id="KW-1185">Reference proteome</keyword>
<dbReference type="Proteomes" id="UP000037660">
    <property type="component" value="Unassembled WGS sequence"/>
</dbReference>
<keyword evidence="3" id="KW-0804">Transcription</keyword>
<name>A0A0K8NZT5_PISS1</name>
<feature type="DNA-binding region" description="H-T-H motif" evidence="4">
    <location>
        <begin position="13"/>
        <end position="32"/>
    </location>
</feature>
<dbReference type="EMBL" id="BBYR01000030">
    <property type="protein sequence ID" value="GAP35888.1"/>
    <property type="molecule type" value="Genomic_DNA"/>
</dbReference>
<dbReference type="InterPro" id="IPR011075">
    <property type="entry name" value="TetR_C"/>
</dbReference>
<comment type="caution">
    <text evidence="6">The sequence shown here is derived from an EMBL/GenBank/DDBJ whole genome shotgun (WGS) entry which is preliminary data.</text>
</comment>
<dbReference type="GO" id="GO:0003677">
    <property type="term" value="F:DNA binding"/>
    <property type="evidence" value="ECO:0007669"/>
    <property type="project" value="UniProtKB-UniRule"/>
</dbReference>
<dbReference type="AlphaFoldDB" id="A0A0K8NZT5"/>
<dbReference type="InterPro" id="IPR001647">
    <property type="entry name" value="HTH_TetR"/>
</dbReference>
<evidence type="ECO:0000256" key="3">
    <source>
        <dbReference type="ARBA" id="ARBA00023163"/>
    </source>
</evidence>
<dbReference type="Pfam" id="PF16925">
    <property type="entry name" value="TetR_C_13"/>
    <property type="match status" value="1"/>
</dbReference>
<evidence type="ECO:0000256" key="4">
    <source>
        <dbReference type="PROSITE-ProRule" id="PRU00335"/>
    </source>
</evidence>
<dbReference type="Gene3D" id="1.10.357.10">
    <property type="entry name" value="Tetracycline Repressor, domain 2"/>
    <property type="match status" value="1"/>
</dbReference>
<evidence type="ECO:0000256" key="1">
    <source>
        <dbReference type="ARBA" id="ARBA00023015"/>
    </source>
</evidence>
<evidence type="ECO:0000256" key="2">
    <source>
        <dbReference type="ARBA" id="ARBA00023125"/>
    </source>
</evidence>
<reference evidence="7" key="1">
    <citation type="submission" date="2015-07" db="EMBL/GenBank/DDBJ databases">
        <title>Discovery of a poly(ethylene terephthalate assimilation.</title>
        <authorList>
            <person name="Yoshida S."/>
            <person name="Hiraga K."/>
            <person name="Takehana T."/>
            <person name="Taniguchi I."/>
            <person name="Yamaji H."/>
            <person name="Maeda Y."/>
            <person name="Toyohara K."/>
            <person name="Miyamoto K."/>
            <person name="Kimura Y."/>
            <person name="Oda K."/>
        </authorList>
    </citation>
    <scope>NUCLEOTIDE SEQUENCE [LARGE SCALE GENOMIC DNA]</scope>
    <source>
        <strain evidence="7">NBRC 110686 / TISTR 2288 / 201-F6</strain>
    </source>
</reference>
<dbReference type="Pfam" id="PF00440">
    <property type="entry name" value="TetR_N"/>
    <property type="match status" value="1"/>
</dbReference>
<keyword evidence="1" id="KW-0805">Transcription regulation</keyword>
<protein>
    <submittedName>
        <fullName evidence="6">Transcriptional regulator, TetR family</fullName>
    </submittedName>
</protein>
<accession>A0A0K8NZT5</accession>
<evidence type="ECO:0000313" key="7">
    <source>
        <dbReference type="Proteomes" id="UP000037660"/>
    </source>
</evidence>